<organism evidence="7 8">
    <name type="scientific">Anaerocolumna xylanovorans DSM 12503</name>
    <dbReference type="NCBI Taxonomy" id="1121345"/>
    <lineage>
        <taxon>Bacteria</taxon>
        <taxon>Bacillati</taxon>
        <taxon>Bacillota</taxon>
        <taxon>Clostridia</taxon>
        <taxon>Lachnospirales</taxon>
        <taxon>Lachnospiraceae</taxon>
        <taxon>Anaerocolumna</taxon>
    </lineage>
</organism>
<keyword evidence="4 5" id="KW-0472">Membrane</keyword>
<evidence type="ECO:0000256" key="5">
    <source>
        <dbReference type="SAM" id="Phobius"/>
    </source>
</evidence>
<dbReference type="PANTHER" id="PTHR37422:SF13">
    <property type="entry name" value="LIPOPOLYSACCHARIDE BIOSYNTHESIS PROTEIN PA4999-RELATED"/>
    <property type="match status" value="1"/>
</dbReference>
<dbReference type="Proteomes" id="UP000184612">
    <property type="component" value="Unassembled WGS sequence"/>
</dbReference>
<evidence type="ECO:0000313" key="8">
    <source>
        <dbReference type="Proteomes" id="UP000184612"/>
    </source>
</evidence>
<keyword evidence="3 5" id="KW-1133">Transmembrane helix</keyword>
<feature type="transmembrane region" description="Helical" evidence="5">
    <location>
        <begin position="123"/>
        <end position="144"/>
    </location>
</feature>
<dbReference type="InterPro" id="IPR007016">
    <property type="entry name" value="O-antigen_ligase-rel_domated"/>
</dbReference>
<reference evidence="7 8" key="1">
    <citation type="submission" date="2016-12" db="EMBL/GenBank/DDBJ databases">
        <authorList>
            <person name="Song W.-J."/>
            <person name="Kurnit D.M."/>
        </authorList>
    </citation>
    <scope>NUCLEOTIDE SEQUENCE [LARGE SCALE GENOMIC DNA]</scope>
    <source>
        <strain evidence="7 8">DSM 12503</strain>
    </source>
</reference>
<keyword evidence="8" id="KW-1185">Reference proteome</keyword>
<feature type="transmembrane region" description="Helical" evidence="5">
    <location>
        <begin position="204"/>
        <end position="219"/>
    </location>
</feature>
<dbReference type="PANTHER" id="PTHR37422">
    <property type="entry name" value="TEICHURONIC ACID BIOSYNTHESIS PROTEIN TUAE"/>
    <property type="match status" value="1"/>
</dbReference>
<dbReference type="Pfam" id="PF04932">
    <property type="entry name" value="Wzy_C"/>
    <property type="match status" value="1"/>
</dbReference>
<feature type="transmembrane region" description="Helical" evidence="5">
    <location>
        <begin position="177"/>
        <end position="197"/>
    </location>
</feature>
<evidence type="ECO:0000256" key="2">
    <source>
        <dbReference type="ARBA" id="ARBA00022692"/>
    </source>
</evidence>
<dbReference type="STRING" id="1121345.SAMN02745217_02375"/>
<proteinExistence type="predicted"/>
<feature type="transmembrane region" description="Helical" evidence="5">
    <location>
        <begin position="401"/>
        <end position="418"/>
    </location>
</feature>
<keyword evidence="7" id="KW-0436">Ligase</keyword>
<comment type="subcellular location">
    <subcellularLocation>
        <location evidence="1">Membrane</location>
        <topology evidence="1">Multi-pass membrane protein</topology>
    </subcellularLocation>
</comment>
<evidence type="ECO:0000256" key="4">
    <source>
        <dbReference type="ARBA" id="ARBA00023136"/>
    </source>
</evidence>
<name>A0A1M7YA84_9FIRM</name>
<feature type="transmembrane region" description="Helical" evidence="5">
    <location>
        <begin position="225"/>
        <end position="240"/>
    </location>
</feature>
<feature type="transmembrane region" description="Helical" evidence="5">
    <location>
        <begin position="375"/>
        <end position="395"/>
    </location>
</feature>
<dbReference type="AlphaFoldDB" id="A0A1M7YA84"/>
<feature type="domain" description="O-antigen ligase-related" evidence="6">
    <location>
        <begin position="208"/>
        <end position="351"/>
    </location>
</feature>
<feature type="transmembrane region" description="Helical" evidence="5">
    <location>
        <begin position="334"/>
        <end position="355"/>
    </location>
</feature>
<feature type="transmembrane region" description="Helical" evidence="5">
    <location>
        <begin position="21"/>
        <end position="40"/>
    </location>
</feature>
<sequence>MMYSNSGTIRTNNTKISLTRLSAWCLALNFGFSPLLKGILPSPFDLIFLFMACAVSLVMFIINKNYNRKDTFQWMLLWLCVTASTLLVSNESLYASKTYLLSFICMFALIQSENWYKSIIKNVTIVSLVHVTATFFFFIVPKAYSLTMVKIWGSHVIGTLDGTEGYRAGLSSHYSTNGVFCSIPFLICGGLFFMGNVKRKQKKQLLVIMAVSIVAVLLTTKRAHLIFSILTLAICYYLGVSGQKINKVIKMLGTAVILGGLFLILMRVFPVLYETFNRFSESDDISTGRFDMWNLAWGLFKEHPIIGIGWGRYVHIMAGPLGINPDFATSVHNVYLQLLCEIGLVGFVIFLYAMLSCYIKTIQCLKSGALNDASYNALVVSYVLQTFVLLYNFTGNCIYDFTWYIYIIGCTLAISINHKMKKVKAVALAAASY</sequence>
<gene>
    <name evidence="7" type="ORF">SAMN02745217_02375</name>
</gene>
<accession>A0A1M7YA84</accession>
<evidence type="ECO:0000259" key="6">
    <source>
        <dbReference type="Pfam" id="PF04932"/>
    </source>
</evidence>
<keyword evidence="2 5" id="KW-0812">Transmembrane</keyword>
<evidence type="ECO:0000256" key="3">
    <source>
        <dbReference type="ARBA" id="ARBA00022989"/>
    </source>
</evidence>
<protein>
    <submittedName>
        <fullName evidence="7">O-antigen ligase like membrane protein</fullName>
    </submittedName>
</protein>
<dbReference type="GO" id="GO:0016874">
    <property type="term" value="F:ligase activity"/>
    <property type="evidence" value="ECO:0007669"/>
    <property type="project" value="UniProtKB-KW"/>
</dbReference>
<dbReference type="EMBL" id="FRFD01000006">
    <property type="protein sequence ID" value="SHO49530.1"/>
    <property type="molecule type" value="Genomic_DNA"/>
</dbReference>
<evidence type="ECO:0000313" key="7">
    <source>
        <dbReference type="EMBL" id="SHO49530.1"/>
    </source>
</evidence>
<dbReference type="InterPro" id="IPR051533">
    <property type="entry name" value="WaaL-like"/>
</dbReference>
<feature type="transmembrane region" description="Helical" evidence="5">
    <location>
        <begin position="252"/>
        <end position="273"/>
    </location>
</feature>
<evidence type="ECO:0000256" key="1">
    <source>
        <dbReference type="ARBA" id="ARBA00004141"/>
    </source>
</evidence>
<dbReference type="GO" id="GO:0016020">
    <property type="term" value="C:membrane"/>
    <property type="evidence" value="ECO:0007669"/>
    <property type="project" value="UniProtKB-SubCell"/>
</dbReference>
<dbReference type="OrthoDB" id="2068524at2"/>
<feature type="transmembrane region" description="Helical" evidence="5">
    <location>
        <begin position="46"/>
        <end position="62"/>
    </location>
</feature>